<protein>
    <recommendedName>
        <fullName evidence="9">HTH myb-type domain-containing protein</fullName>
    </recommendedName>
</protein>
<dbReference type="GO" id="GO:0003700">
    <property type="term" value="F:DNA-binding transcription factor activity"/>
    <property type="evidence" value="ECO:0007669"/>
    <property type="project" value="InterPro"/>
</dbReference>
<feature type="region of interest" description="Disordered" evidence="4">
    <location>
        <begin position="53"/>
        <end position="72"/>
    </location>
</feature>
<keyword evidence="8" id="KW-1185">Reference proteome</keyword>
<feature type="compositionally biased region" description="Basic and acidic residues" evidence="4">
    <location>
        <begin position="348"/>
        <end position="357"/>
    </location>
</feature>
<keyword evidence="1" id="KW-0805">Transcription regulation</keyword>
<dbReference type="AlphaFoldDB" id="A0A8T3B7L2"/>
<sequence>MDSAPQTPPSSMSHPQKLEYAFSRTSTFCTKLYSSNSTNSETCGLLNNLPFHAQHPKSGQEGVNNKPKHSDDLTKEFLNLSGEISGDRIHDGNHNSSNMPLMEQMDLQILSEQLGIAITDNGDCPSLDDIYETPQSSGFPSFQSGFLQAHEKLSTPAKVRTHSSYSTSGSLSIVKPRLRWTLELHERFVDAVNKLDGPEKATPKGVLMLMNTEGLTIYHIKSHLQKYRLAKFLPDTIEDKNASHAEDTREISSSHGSDTALKRNIQVTEALRIQMEVQKMLHEQLEVQRSLQLRVEEHSRYLQKIIEEQQNTTNSLVSSNQNQASKSQTESSDQSSPVRPADSISSPTKDKDLVIECKKRKVQ</sequence>
<feature type="domain" description="Myb-like" evidence="5">
    <location>
        <begin position="177"/>
        <end position="228"/>
    </location>
</feature>
<reference evidence="7" key="1">
    <citation type="journal article" date="2022" name="Front. Genet.">
        <title>Chromosome-Scale Assembly of the Dendrobium nobile Genome Provides Insights Into the Molecular Mechanism of the Biosynthesis of the Medicinal Active Ingredient of Dendrobium.</title>
        <authorList>
            <person name="Xu Q."/>
            <person name="Niu S.-C."/>
            <person name="Li K.-L."/>
            <person name="Zheng P.-J."/>
            <person name="Zhang X.-J."/>
            <person name="Jia Y."/>
            <person name="Liu Y."/>
            <person name="Niu Y.-X."/>
            <person name="Yu L.-H."/>
            <person name="Chen D.-F."/>
            <person name="Zhang G.-Q."/>
        </authorList>
    </citation>
    <scope>NUCLEOTIDE SEQUENCE</scope>
    <source>
        <tissue evidence="7">Leaf</tissue>
    </source>
</reference>
<dbReference type="Pfam" id="PF14379">
    <property type="entry name" value="Myb_CC_LHEQLE"/>
    <property type="match status" value="1"/>
</dbReference>
<dbReference type="InterPro" id="IPR009057">
    <property type="entry name" value="Homeodomain-like_sf"/>
</dbReference>
<dbReference type="InterPro" id="IPR025756">
    <property type="entry name" value="Myb_CC_LHEQLE"/>
</dbReference>
<evidence type="ECO:0000313" key="7">
    <source>
        <dbReference type="EMBL" id="KAI0504603.1"/>
    </source>
</evidence>
<dbReference type="EMBL" id="JAGYWB010000011">
    <property type="protein sequence ID" value="KAI0504603.1"/>
    <property type="molecule type" value="Genomic_DNA"/>
</dbReference>
<dbReference type="GO" id="GO:0003677">
    <property type="term" value="F:DNA binding"/>
    <property type="evidence" value="ECO:0007669"/>
    <property type="project" value="InterPro"/>
</dbReference>
<dbReference type="SMR" id="A0A8T3B7L2"/>
<dbReference type="InterPro" id="IPR006447">
    <property type="entry name" value="Myb_dom_plants"/>
</dbReference>
<dbReference type="InterPro" id="IPR046955">
    <property type="entry name" value="PHR1-like"/>
</dbReference>
<dbReference type="InterPro" id="IPR001005">
    <property type="entry name" value="SANT/Myb"/>
</dbReference>
<feature type="compositionally biased region" description="Low complexity" evidence="4">
    <location>
        <begin position="325"/>
        <end position="336"/>
    </location>
</feature>
<dbReference type="Pfam" id="PF00249">
    <property type="entry name" value="Myb_DNA-binding"/>
    <property type="match status" value="1"/>
</dbReference>
<feature type="compositionally biased region" description="Polar residues" evidence="4">
    <location>
        <begin position="312"/>
        <end position="324"/>
    </location>
</feature>
<evidence type="ECO:0000256" key="4">
    <source>
        <dbReference type="SAM" id="MobiDB-lite"/>
    </source>
</evidence>
<accession>A0A8T3B7L2</accession>
<dbReference type="OrthoDB" id="551907at2759"/>
<feature type="region of interest" description="Disordered" evidence="4">
    <location>
        <begin position="312"/>
        <end position="363"/>
    </location>
</feature>
<dbReference type="Proteomes" id="UP000829196">
    <property type="component" value="Unassembled WGS sequence"/>
</dbReference>
<feature type="domain" description="MYB-CC type transcription factor LHEQLE-containing" evidence="6">
    <location>
        <begin position="265"/>
        <end position="311"/>
    </location>
</feature>
<keyword evidence="2" id="KW-0804">Transcription</keyword>
<proteinExistence type="predicted"/>
<evidence type="ECO:0000259" key="5">
    <source>
        <dbReference type="Pfam" id="PF00249"/>
    </source>
</evidence>
<evidence type="ECO:0000259" key="6">
    <source>
        <dbReference type="Pfam" id="PF14379"/>
    </source>
</evidence>
<keyword evidence="3" id="KW-0539">Nucleus</keyword>
<dbReference type="NCBIfam" id="TIGR01557">
    <property type="entry name" value="myb_SHAQKYF"/>
    <property type="match status" value="1"/>
</dbReference>
<gene>
    <name evidence="7" type="ORF">KFK09_015555</name>
</gene>
<evidence type="ECO:0000313" key="8">
    <source>
        <dbReference type="Proteomes" id="UP000829196"/>
    </source>
</evidence>
<dbReference type="PANTHER" id="PTHR31499:SF80">
    <property type="entry name" value="HTH MYB-TYPE DOMAIN-CONTAINING PROTEIN"/>
    <property type="match status" value="1"/>
</dbReference>
<dbReference type="PANTHER" id="PTHR31499">
    <property type="entry name" value="MYB FAMILY TRANSCRIPTION FACTOR PHL11"/>
    <property type="match status" value="1"/>
</dbReference>
<dbReference type="Gene3D" id="1.10.10.60">
    <property type="entry name" value="Homeodomain-like"/>
    <property type="match status" value="1"/>
</dbReference>
<dbReference type="SUPFAM" id="SSF46689">
    <property type="entry name" value="Homeodomain-like"/>
    <property type="match status" value="1"/>
</dbReference>
<evidence type="ECO:0000256" key="2">
    <source>
        <dbReference type="ARBA" id="ARBA00023163"/>
    </source>
</evidence>
<evidence type="ECO:0000256" key="1">
    <source>
        <dbReference type="ARBA" id="ARBA00023015"/>
    </source>
</evidence>
<evidence type="ECO:0000256" key="3">
    <source>
        <dbReference type="ARBA" id="ARBA00023242"/>
    </source>
</evidence>
<comment type="caution">
    <text evidence="7">The sequence shown here is derived from an EMBL/GenBank/DDBJ whole genome shotgun (WGS) entry which is preliminary data.</text>
</comment>
<dbReference type="FunFam" id="1.10.10.60:FF:000002">
    <property type="entry name" value="Myb family transcription factor"/>
    <property type="match status" value="1"/>
</dbReference>
<evidence type="ECO:0008006" key="9">
    <source>
        <dbReference type="Google" id="ProtNLM"/>
    </source>
</evidence>
<name>A0A8T3B7L2_DENNO</name>
<organism evidence="7 8">
    <name type="scientific">Dendrobium nobile</name>
    <name type="common">Orchid</name>
    <dbReference type="NCBI Taxonomy" id="94219"/>
    <lineage>
        <taxon>Eukaryota</taxon>
        <taxon>Viridiplantae</taxon>
        <taxon>Streptophyta</taxon>
        <taxon>Embryophyta</taxon>
        <taxon>Tracheophyta</taxon>
        <taxon>Spermatophyta</taxon>
        <taxon>Magnoliopsida</taxon>
        <taxon>Liliopsida</taxon>
        <taxon>Asparagales</taxon>
        <taxon>Orchidaceae</taxon>
        <taxon>Epidendroideae</taxon>
        <taxon>Malaxideae</taxon>
        <taxon>Dendrobiinae</taxon>
        <taxon>Dendrobium</taxon>
    </lineage>
</organism>